<keyword evidence="2" id="KW-1185">Reference proteome</keyword>
<name>A0A517MQJ0_9BACT</name>
<accession>A0A517MQJ0</accession>
<proteinExistence type="predicted"/>
<dbReference type="Proteomes" id="UP000319852">
    <property type="component" value="Chromosome"/>
</dbReference>
<evidence type="ECO:0000313" key="2">
    <source>
        <dbReference type="Proteomes" id="UP000319852"/>
    </source>
</evidence>
<reference evidence="1 2" key="1">
    <citation type="submission" date="2019-02" db="EMBL/GenBank/DDBJ databases">
        <title>Deep-cultivation of Planctomycetes and their phenomic and genomic characterization uncovers novel biology.</title>
        <authorList>
            <person name="Wiegand S."/>
            <person name="Jogler M."/>
            <person name="Boedeker C."/>
            <person name="Pinto D."/>
            <person name="Vollmers J."/>
            <person name="Rivas-Marin E."/>
            <person name="Kohn T."/>
            <person name="Peeters S.H."/>
            <person name="Heuer A."/>
            <person name="Rast P."/>
            <person name="Oberbeckmann S."/>
            <person name="Bunk B."/>
            <person name="Jeske O."/>
            <person name="Meyerdierks A."/>
            <person name="Storesund J.E."/>
            <person name="Kallscheuer N."/>
            <person name="Luecker S."/>
            <person name="Lage O.M."/>
            <person name="Pohl T."/>
            <person name="Merkel B.J."/>
            <person name="Hornburger P."/>
            <person name="Mueller R.-W."/>
            <person name="Bruemmer F."/>
            <person name="Labrenz M."/>
            <person name="Spormann A.M."/>
            <person name="Op den Camp H."/>
            <person name="Overmann J."/>
            <person name="Amann R."/>
            <person name="Jetten M.S.M."/>
            <person name="Mascher T."/>
            <person name="Medema M.H."/>
            <person name="Devos D.P."/>
            <person name="Kaster A.-K."/>
            <person name="Ovreas L."/>
            <person name="Rohde M."/>
            <person name="Galperin M.Y."/>
            <person name="Jogler C."/>
        </authorList>
    </citation>
    <scope>NUCLEOTIDE SEQUENCE [LARGE SCALE GENOMIC DNA]</scope>
    <source>
        <strain evidence="1 2">HG15A2</strain>
    </source>
</reference>
<dbReference type="EMBL" id="CP036263">
    <property type="protein sequence ID" value="QDS97047.1"/>
    <property type="molecule type" value="Genomic_DNA"/>
</dbReference>
<organism evidence="1 2">
    <name type="scientific">Adhaeretor mobilis</name>
    <dbReference type="NCBI Taxonomy" id="1930276"/>
    <lineage>
        <taxon>Bacteria</taxon>
        <taxon>Pseudomonadati</taxon>
        <taxon>Planctomycetota</taxon>
        <taxon>Planctomycetia</taxon>
        <taxon>Pirellulales</taxon>
        <taxon>Lacipirellulaceae</taxon>
        <taxon>Adhaeretor</taxon>
    </lineage>
</organism>
<protein>
    <submittedName>
        <fullName evidence="1">Uncharacterized protein</fullName>
    </submittedName>
</protein>
<dbReference type="KEGG" id="amob:HG15A2_03060"/>
<dbReference type="RefSeq" id="WP_145057124.1">
    <property type="nucleotide sequence ID" value="NZ_CP036263.1"/>
</dbReference>
<gene>
    <name evidence="1" type="ORF">HG15A2_03060</name>
</gene>
<dbReference type="AlphaFoldDB" id="A0A517MQJ0"/>
<sequence length="193" mass="21588">MSAKRKPKPAPRCVECDRGVADNQTHYRLADERWRLDADGFRSLGERWSERLCARCSLLFELTKIERFDNRLDAPSGRLHCGGCDASIQPGATYDTLTISRQDAGRPAEPVFQADACGECMRLYDAIGLSFTPSPALRYRCHACRQLLRGEEVVVTQAIDQTPPWDPLGELGRGEIFLCMECVICESSTADDE</sequence>
<evidence type="ECO:0000313" key="1">
    <source>
        <dbReference type="EMBL" id="QDS97047.1"/>
    </source>
</evidence>